<dbReference type="GO" id="GO:0008887">
    <property type="term" value="F:glycerate kinase activity"/>
    <property type="evidence" value="ECO:0007669"/>
    <property type="project" value="UniProtKB-UniRule"/>
</dbReference>
<proteinExistence type="inferred from homology"/>
<dbReference type="InterPro" id="IPR018197">
    <property type="entry name" value="Glycerate_kinase_RE-like"/>
</dbReference>
<dbReference type="PANTHER" id="PTHR21599:SF0">
    <property type="entry name" value="GLYCERATE KINASE"/>
    <property type="match status" value="1"/>
</dbReference>
<dbReference type="PIRSF" id="PIRSF006078">
    <property type="entry name" value="GlxK"/>
    <property type="match status" value="1"/>
</dbReference>
<dbReference type="NCBIfam" id="TIGR00045">
    <property type="entry name" value="glycerate kinase"/>
    <property type="match status" value="1"/>
</dbReference>
<keyword evidence="3 4" id="KW-0418">Kinase</keyword>
<dbReference type="InterPro" id="IPR036129">
    <property type="entry name" value="Glycerate_kinase_sf"/>
</dbReference>
<comment type="caution">
    <text evidence="5">The sequence shown here is derived from an EMBL/GenBank/DDBJ whole genome shotgun (WGS) entry which is preliminary data.</text>
</comment>
<accession>A0A2W4Z1J4</accession>
<reference evidence="5 6" key="1">
    <citation type="submission" date="2017-08" db="EMBL/GenBank/DDBJ databases">
        <title>Infants hospitalized years apart are colonized by the same room-sourced microbial strains.</title>
        <authorList>
            <person name="Brooks B."/>
            <person name="Olm M.R."/>
            <person name="Firek B.A."/>
            <person name="Baker R."/>
            <person name="Thomas B.C."/>
            <person name="Morowitz M.J."/>
            <person name="Banfield J.F."/>
        </authorList>
    </citation>
    <scope>NUCLEOTIDE SEQUENCE [LARGE SCALE GENOMIC DNA]</scope>
    <source>
        <strain evidence="5">S2_018_000_R3_119</strain>
    </source>
</reference>
<evidence type="ECO:0000256" key="4">
    <source>
        <dbReference type="PIRNR" id="PIRNR006078"/>
    </source>
</evidence>
<dbReference type="InterPro" id="IPR018193">
    <property type="entry name" value="Glyc_kinase_flavodox-like_fold"/>
</dbReference>
<protein>
    <submittedName>
        <fullName evidence="5">Glycerate kinase</fullName>
    </submittedName>
</protein>
<evidence type="ECO:0000256" key="3">
    <source>
        <dbReference type="ARBA" id="ARBA00022777"/>
    </source>
</evidence>
<keyword evidence="2 4" id="KW-0808">Transferase</keyword>
<dbReference type="GO" id="GO:0031388">
    <property type="term" value="P:organic acid phosphorylation"/>
    <property type="evidence" value="ECO:0007669"/>
    <property type="project" value="UniProtKB-UniRule"/>
</dbReference>
<organism evidence="5 6">
    <name type="scientific">Sphingomonas taxi</name>
    <dbReference type="NCBI Taxonomy" id="1549858"/>
    <lineage>
        <taxon>Bacteria</taxon>
        <taxon>Pseudomonadati</taxon>
        <taxon>Pseudomonadota</taxon>
        <taxon>Alphaproteobacteria</taxon>
        <taxon>Sphingomonadales</taxon>
        <taxon>Sphingomonadaceae</taxon>
        <taxon>Sphingomonas</taxon>
    </lineage>
</organism>
<name>A0A2W4Z1J4_9SPHN</name>
<evidence type="ECO:0000313" key="6">
    <source>
        <dbReference type="Proteomes" id="UP000249555"/>
    </source>
</evidence>
<dbReference type="PANTHER" id="PTHR21599">
    <property type="entry name" value="GLYCERATE KINASE"/>
    <property type="match status" value="1"/>
</dbReference>
<dbReference type="InterPro" id="IPR004381">
    <property type="entry name" value="Glycerate_kinase"/>
</dbReference>
<evidence type="ECO:0000256" key="1">
    <source>
        <dbReference type="ARBA" id="ARBA00006284"/>
    </source>
</evidence>
<evidence type="ECO:0000313" key="5">
    <source>
        <dbReference type="EMBL" id="PZO75347.1"/>
    </source>
</evidence>
<dbReference type="Proteomes" id="UP000249555">
    <property type="component" value="Unassembled WGS sequence"/>
</dbReference>
<gene>
    <name evidence="5" type="ORF">DI640_04860</name>
</gene>
<evidence type="ECO:0000256" key="2">
    <source>
        <dbReference type="ARBA" id="ARBA00022679"/>
    </source>
</evidence>
<dbReference type="Pfam" id="PF02595">
    <property type="entry name" value="Gly_kinase"/>
    <property type="match status" value="1"/>
</dbReference>
<dbReference type="Gene3D" id="3.90.1510.10">
    <property type="entry name" value="Glycerate kinase, domain 2"/>
    <property type="match status" value="1"/>
</dbReference>
<dbReference type="Gene3D" id="3.40.50.10350">
    <property type="entry name" value="Glycerate kinase, domain 1"/>
    <property type="match status" value="1"/>
</dbReference>
<dbReference type="SUPFAM" id="SSF110738">
    <property type="entry name" value="Glycerate kinase I"/>
    <property type="match status" value="1"/>
</dbReference>
<dbReference type="EMBL" id="QFMX01000004">
    <property type="protein sequence ID" value="PZO75347.1"/>
    <property type="molecule type" value="Genomic_DNA"/>
</dbReference>
<comment type="similarity">
    <text evidence="1 4">Belongs to the glycerate kinase type-1 family.</text>
</comment>
<dbReference type="AlphaFoldDB" id="A0A2W4Z1J4"/>
<sequence>MRIVIAPSGFKENLDAENVASAIAQGVLRACPDADVIELPLADGGEGTAHTMARMTGGSVKNVRVTGPVGERIDAGLALLGGEEPVAVVEIAMAAGLKLVPREQRDPCRTTTRGVGELIALALDAGVSRILVGCGDSGVNDGGAGLVRALGGKLLDADGAEIAEGGMGLKHLDRIDLSDLDPRLQGVEIEVACNMKNLLCGENGVARIFGPQKGASPDDVEYLAAALDHYADVIERDLGIDVRSMPGGGASGGIGAGLHAMLGAKLSSRFDVLLPYFGLDEALAGTDLIITAEGGIDFKTARGKIPAEIGDRARLLDIPVIALAGTIGERAEVVHEHGVSAFFSTVHAPETLEEAMSIAESELVQCAENVMRTVLAGIAIADKRAAAR</sequence>